<evidence type="ECO:0000313" key="2">
    <source>
        <dbReference type="Proteomes" id="UP000516957"/>
    </source>
</evidence>
<keyword evidence="2" id="KW-1185">Reference proteome</keyword>
<protein>
    <submittedName>
        <fullName evidence="1">Uncharacterized protein</fullName>
    </submittedName>
</protein>
<evidence type="ECO:0000313" key="1">
    <source>
        <dbReference type="EMBL" id="NYD56882.1"/>
    </source>
</evidence>
<proteinExistence type="predicted"/>
<comment type="caution">
    <text evidence="1">The sequence shown here is derived from an EMBL/GenBank/DDBJ whole genome shotgun (WGS) entry which is preliminary data.</text>
</comment>
<organism evidence="1 2">
    <name type="scientific">Nocardioides marinisabuli</name>
    <dbReference type="NCBI Taxonomy" id="419476"/>
    <lineage>
        <taxon>Bacteria</taxon>
        <taxon>Bacillati</taxon>
        <taxon>Actinomycetota</taxon>
        <taxon>Actinomycetes</taxon>
        <taxon>Propionibacteriales</taxon>
        <taxon>Nocardioidaceae</taxon>
        <taxon>Nocardioides</taxon>
    </lineage>
</organism>
<reference evidence="1 2" key="1">
    <citation type="submission" date="2020-07" db="EMBL/GenBank/DDBJ databases">
        <title>Sequencing the genomes of 1000 actinobacteria strains.</title>
        <authorList>
            <person name="Klenk H.-P."/>
        </authorList>
    </citation>
    <scope>NUCLEOTIDE SEQUENCE [LARGE SCALE GENOMIC DNA]</scope>
    <source>
        <strain evidence="1 2">DSM 18965</strain>
    </source>
</reference>
<gene>
    <name evidence="1" type="ORF">BKA08_001120</name>
</gene>
<name>A0A7Y9EZK3_9ACTN</name>
<dbReference type="RefSeq" id="WP_179614722.1">
    <property type="nucleotide sequence ID" value="NZ_CP059163.1"/>
</dbReference>
<dbReference type="EMBL" id="JACCBE010000001">
    <property type="protein sequence ID" value="NYD56882.1"/>
    <property type="molecule type" value="Genomic_DNA"/>
</dbReference>
<sequence length="47" mass="5313">MSGELQAAQAARLRAEEQRWLAQSADRLREAVARSRARRETSTGTNR</sequence>
<dbReference type="AlphaFoldDB" id="A0A7Y9EZK3"/>
<accession>A0A7Y9EZK3</accession>
<dbReference type="Proteomes" id="UP000516957">
    <property type="component" value="Unassembled WGS sequence"/>
</dbReference>